<feature type="compositionally biased region" description="Polar residues" evidence="1">
    <location>
        <begin position="43"/>
        <end position="55"/>
    </location>
</feature>
<feature type="compositionally biased region" description="Basic and acidic residues" evidence="1">
    <location>
        <begin position="60"/>
        <end position="70"/>
    </location>
</feature>
<sequence>MSYLSLASSGGTPNLKGTQKVFMHNHGEEETVDLSGVGRESIAPSSLLNAPTSLHRSGRKHAEEVEDHRLRQQSLEASDDGGGKVLDCKNCLHVCLGAFQ</sequence>
<organism evidence="2 3">
    <name type="scientific">Chloebia gouldiae</name>
    <name type="common">Gouldian finch</name>
    <name type="synonym">Erythrura gouldiae</name>
    <dbReference type="NCBI Taxonomy" id="44316"/>
    <lineage>
        <taxon>Eukaryota</taxon>
        <taxon>Metazoa</taxon>
        <taxon>Chordata</taxon>
        <taxon>Craniata</taxon>
        <taxon>Vertebrata</taxon>
        <taxon>Euteleostomi</taxon>
        <taxon>Archelosauria</taxon>
        <taxon>Archosauria</taxon>
        <taxon>Dinosauria</taxon>
        <taxon>Saurischia</taxon>
        <taxon>Theropoda</taxon>
        <taxon>Coelurosauria</taxon>
        <taxon>Aves</taxon>
        <taxon>Neognathae</taxon>
        <taxon>Neoaves</taxon>
        <taxon>Telluraves</taxon>
        <taxon>Australaves</taxon>
        <taxon>Passeriformes</taxon>
        <taxon>Passeroidea</taxon>
        <taxon>Passeridae</taxon>
        <taxon>Chloebia</taxon>
    </lineage>
</organism>
<accession>A0A3L8SXU3</accession>
<proteinExistence type="predicted"/>
<evidence type="ECO:0000256" key="1">
    <source>
        <dbReference type="SAM" id="MobiDB-lite"/>
    </source>
</evidence>
<comment type="caution">
    <text evidence="2">The sequence shown here is derived from an EMBL/GenBank/DDBJ whole genome shotgun (WGS) entry which is preliminary data.</text>
</comment>
<dbReference type="EMBL" id="QUSF01000004">
    <property type="protein sequence ID" value="RLW10464.1"/>
    <property type="molecule type" value="Genomic_DNA"/>
</dbReference>
<dbReference type="AlphaFoldDB" id="A0A3L8SXU3"/>
<protein>
    <submittedName>
        <fullName evidence="2">Uncharacterized protein</fullName>
    </submittedName>
</protein>
<reference evidence="2 3" key="1">
    <citation type="journal article" date="2018" name="Proc. R. Soc. B">
        <title>A non-coding region near Follistatin controls head colour polymorphism in the Gouldian finch.</title>
        <authorList>
            <person name="Toomey M.B."/>
            <person name="Marques C.I."/>
            <person name="Andrade P."/>
            <person name="Araujo P.M."/>
            <person name="Sabatino S."/>
            <person name="Gazda M.A."/>
            <person name="Afonso S."/>
            <person name="Lopes R.J."/>
            <person name="Corbo J.C."/>
            <person name="Carneiro M."/>
        </authorList>
    </citation>
    <scope>NUCLEOTIDE SEQUENCE [LARGE SCALE GENOMIC DNA]</scope>
    <source>
        <strain evidence="2">Red01</strain>
        <tissue evidence="2">Muscle</tissue>
    </source>
</reference>
<name>A0A3L8SXU3_CHLGU</name>
<keyword evidence="3" id="KW-1185">Reference proteome</keyword>
<feature type="region of interest" description="Disordered" evidence="1">
    <location>
        <begin position="1"/>
        <end position="80"/>
    </location>
</feature>
<evidence type="ECO:0000313" key="3">
    <source>
        <dbReference type="Proteomes" id="UP000276834"/>
    </source>
</evidence>
<evidence type="ECO:0000313" key="2">
    <source>
        <dbReference type="EMBL" id="RLW10464.1"/>
    </source>
</evidence>
<gene>
    <name evidence="2" type="ORF">DV515_00002088</name>
</gene>
<feature type="compositionally biased region" description="Polar residues" evidence="1">
    <location>
        <begin position="1"/>
        <end position="17"/>
    </location>
</feature>
<dbReference type="Proteomes" id="UP000276834">
    <property type="component" value="Unassembled WGS sequence"/>
</dbReference>
<dbReference type="OrthoDB" id="206950at2759"/>